<evidence type="ECO:0000313" key="2">
    <source>
        <dbReference type="EMBL" id="MFD1145372.1"/>
    </source>
</evidence>
<feature type="region of interest" description="Disordered" evidence="1">
    <location>
        <begin position="538"/>
        <end position="579"/>
    </location>
</feature>
<name>A0ABW3QH25_9BACT</name>
<feature type="compositionally biased region" description="Basic and acidic residues" evidence="1">
    <location>
        <begin position="538"/>
        <end position="551"/>
    </location>
</feature>
<protein>
    <submittedName>
        <fullName evidence="2">Toprim domain-containing protein</fullName>
    </submittedName>
</protein>
<dbReference type="EMBL" id="JBHTLP010000044">
    <property type="protein sequence ID" value="MFD1145372.1"/>
    <property type="molecule type" value="Genomic_DNA"/>
</dbReference>
<dbReference type="RefSeq" id="WP_134038374.1">
    <property type="nucleotide sequence ID" value="NZ_JBHTLP010000044.1"/>
</dbReference>
<reference evidence="3" key="1">
    <citation type="journal article" date="2019" name="Int. J. Syst. Evol. Microbiol.">
        <title>The Global Catalogue of Microorganisms (GCM) 10K type strain sequencing project: providing services to taxonomists for standard genome sequencing and annotation.</title>
        <authorList>
            <consortium name="The Broad Institute Genomics Platform"/>
            <consortium name="The Broad Institute Genome Sequencing Center for Infectious Disease"/>
            <person name="Wu L."/>
            <person name="Ma J."/>
        </authorList>
    </citation>
    <scope>NUCLEOTIDE SEQUENCE [LARGE SCALE GENOMIC DNA]</scope>
    <source>
        <strain evidence="3">CCUG 55608</strain>
    </source>
</reference>
<gene>
    <name evidence="2" type="ORF">ACFQ4C_29875</name>
</gene>
<feature type="compositionally biased region" description="Low complexity" evidence="1">
    <location>
        <begin position="553"/>
        <end position="563"/>
    </location>
</feature>
<sequence>MTRFDELKEKFPNVIPVAELRANVSIIELAVQYGYQHLPYKGQTRPVLKHPADGDTIVIKNPTDASQQLYQRAGDFSDSGTIIDFVRNRLPTLFSVFNRPGQHEFRNITSVLYDYLSIDPEQVARNRKAVPLAPEQNAKQPFAKQLFDLRSLEKDNYLLKRNIDPKIIESPEFKGKIVTQVSYLNSSTGHAEDFLTVKAHPERKYFEFHNVAFPYYNGLTTEVMGLEVRNENLKMHAAGSDRYASVFTSNIPPKIERFVITESALDALAHKQLRSIRGDDAFNTVYFSTGGQLAPEQINTISRYISSLEKASDWKIELGFDNDPKGHRYDMLFVQQMAAPQFPTAATVAPANRLGLLLPDNEGMRTIQDALLARVELFNTNVRSEIEQVGTNDEATKKEVISQLINIGLVGKQTAIYVPETPQAMSIVSRYLLEYTGLDKRIAVEKSQNKDFCDELKMHMDTAKRFKYGILDESGNTLYNSGSAITVQRIMASLQSQNSTEGRSVTYRAVERLGDGWQKERATLEIKDGAVTKAVEHPEFKKQVSEERTERSQQIAIKQQAAQTEGNQPESTSFKLKHR</sequence>
<feature type="compositionally biased region" description="Polar residues" evidence="1">
    <location>
        <begin position="564"/>
        <end position="579"/>
    </location>
</feature>
<organism evidence="2 3">
    <name type="scientific">Larkinella insperata</name>
    <dbReference type="NCBI Taxonomy" id="332158"/>
    <lineage>
        <taxon>Bacteria</taxon>
        <taxon>Pseudomonadati</taxon>
        <taxon>Bacteroidota</taxon>
        <taxon>Cytophagia</taxon>
        <taxon>Cytophagales</taxon>
        <taxon>Spirosomataceae</taxon>
        <taxon>Larkinella</taxon>
    </lineage>
</organism>
<dbReference type="SUPFAM" id="SSF56731">
    <property type="entry name" value="DNA primase core"/>
    <property type="match status" value="1"/>
</dbReference>
<evidence type="ECO:0000256" key="1">
    <source>
        <dbReference type="SAM" id="MobiDB-lite"/>
    </source>
</evidence>
<accession>A0ABW3QH25</accession>
<comment type="caution">
    <text evidence="2">The sequence shown here is derived from an EMBL/GenBank/DDBJ whole genome shotgun (WGS) entry which is preliminary data.</text>
</comment>
<dbReference type="Proteomes" id="UP001597116">
    <property type="component" value="Unassembled WGS sequence"/>
</dbReference>
<evidence type="ECO:0000313" key="3">
    <source>
        <dbReference type="Proteomes" id="UP001597116"/>
    </source>
</evidence>
<proteinExistence type="predicted"/>
<keyword evidence="3" id="KW-1185">Reference proteome</keyword>